<keyword evidence="3" id="KW-0067">ATP-binding</keyword>
<accession>A0ABU2L852</accession>
<reference evidence="4" key="1">
    <citation type="submission" date="2023-07" db="EMBL/GenBank/DDBJ databases">
        <title>30 novel species of actinomycetes from the DSMZ collection.</title>
        <authorList>
            <person name="Nouioui I."/>
        </authorList>
    </citation>
    <scope>NUCLEOTIDE SEQUENCE [LARGE SCALE GENOMIC DNA]</scope>
    <source>
        <strain evidence="4">DSM 44917</strain>
    </source>
</reference>
<organism evidence="3 4">
    <name type="scientific">Streptomyces boetiae</name>
    <dbReference type="NCBI Taxonomy" id="3075541"/>
    <lineage>
        <taxon>Bacteria</taxon>
        <taxon>Bacillati</taxon>
        <taxon>Actinomycetota</taxon>
        <taxon>Actinomycetes</taxon>
        <taxon>Kitasatosporales</taxon>
        <taxon>Streptomycetaceae</taxon>
        <taxon>Streptomyces</taxon>
    </lineage>
</organism>
<evidence type="ECO:0000313" key="3">
    <source>
        <dbReference type="EMBL" id="MDT0307388.1"/>
    </source>
</evidence>
<comment type="caution">
    <text evidence="3">The sequence shown here is derived from an EMBL/GenBank/DDBJ whole genome shotgun (WGS) entry which is preliminary data.</text>
</comment>
<dbReference type="InterPro" id="IPR050267">
    <property type="entry name" value="Anti-sigma-factor_SerPK"/>
</dbReference>
<dbReference type="CDD" id="cd16936">
    <property type="entry name" value="HATPase_RsbW-like"/>
    <property type="match status" value="1"/>
</dbReference>
<dbReference type="PANTHER" id="PTHR35526:SF3">
    <property type="entry name" value="ANTI-SIGMA-F FACTOR RSBW"/>
    <property type="match status" value="1"/>
</dbReference>
<keyword evidence="1" id="KW-0723">Serine/threonine-protein kinase</keyword>
<gene>
    <name evidence="3" type="ORF">RM780_10480</name>
</gene>
<dbReference type="Gene3D" id="3.30.565.10">
    <property type="entry name" value="Histidine kinase-like ATPase, C-terminal domain"/>
    <property type="match status" value="1"/>
</dbReference>
<evidence type="ECO:0000256" key="1">
    <source>
        <dbReference type="ARBA" id="ARBA00022527"/>
    </source>
</evidence>
<dbReference type="Proteomes" id="UP001183388">
    <property type="component" value="Unassembled WGS sequence"/>
</dbReference>
<dbReference type="RefSeq" id="WP_311630397.1">
    <property type="nucleotide sequence ID" value="NZ_JAVREN010000011.1"/>
</dbReference>
<dbReference type="GO" id="GO:0005524">
    <property type="term" value="F:ATP binding"/>
    <property type="evidence" value="ECO:0007669"/>
    <property type="project" value="UniProtKB-KW"/>
</dbReference>
<dbReference type="InterPro" id="IPR003594">
    <property type="entry name" value="HATPase_dom"/>
</dbReference>
<keyword evidence="1" id="KW-0808">Transferase</keyword>
<keyword evidence="4" id="KW-1185">Reference proteome</keyword>
<evidence type="ECO:0000313" key="4">
    <source>
        <dbReference type="Proteomes" id="UP001183388"/>
    </source>
</evidence>
<sequence>MSPRSVADVRRLGGVTRERELPLAVERLDDLVLCASELMTNALRHGGGLDTVCVAWTERAIRVEVFDRSPSLSRTAPPTPDAECGRGLVLVAALADRWGWGPRGEGKAVWCELDVPQARRGEHA</sequence>
<dbReference type="InterPro" id="IPR036890">
    <property type="entry name" value="HATPase_C_sf"/>
</dbReference>
<name>A0ABU2L852_9ACTN</name>
<dbReference type="EMBL" id="JAVREN010000011">
    <property type="protein sequence ID" value="MDT0307388.1"/>
    <property type="molecule type" value="Genomic_DNA"/>
</dbReference>
<feature type="domain" description="Histidine kinase/HSP90-like ATPase" evidence="2">
    <location>
        <begin position="3"/>
        <end position="110"/>
    </location>
</feature>
<dbReference type="PANTHER" id="PTHR35526">
    <property type="entry name" value="ANTI-SIGMA-F FACTOR RSBW-RELATED"/>
    <property type="match status" value="1"/>
</dbReference>
<evidence type="ECO:0000259" key="2">
    <source>
        <dbReference type="Pfam" id="PF13581"/>
    </source>
</evidence>
<keyword evidence="1" id="KW-0418">Kinase</keyword>
<dbReference type="SUPFAM" id="SSF55874">
    <property type="entry name" value="ATPase domain of HSP90 chaperone/DNA topoisomerase II/histidine kinase"/>
    <property type="match status" value="1"/>
</dbReference>
<keyword evidence="3" id="KW-0547">Nucleotide-binding</keyword>
<proteinExistence type="predicted"/>
<protein>
    <submittedName>
        <fullName evidence="3">ATP-binding protein</fullName>
    </submittedName>
</protein>
<dbReference type="Pfam" id="PF13581">
    <property type="entry name" value="HATPase_c_2"/>
    <property type="match status" value="1"/>
</dbReference>